<dbReference type="GO" id="GO:0000747">
    <property type="term" value="P:conjugation with cellular fusion"/>
    <property type="evidence" value="ECO:0007669"/>
    <property type="project" value="TreeGrafter"/>
</dbReference>
<dbReference type="PANTHER" id="PTHR47351:SF1">
    <property type="entry name" value="CHITIN BIOSYNTHESIS PROTEIN CHS5"/>
    <property type="match status" value="1"/>
</dbReference>
<evidence type="ECO:0000259" key="2">
    <source>
        <dbReference type="PROSITE" id="PS50853"/>
    </source>
</evidence>
<dbReference type="PROSITE" id="PS50172">
    <property type="entry name" value="BRCT"/>
    <property type="match status" value="1"/>
</dbReference>
<dbReference type="Pfam" id="PF12738">
    <property type="entry name" value="PTCB-BRCT"/>
    <property type="match status" value="1"/>
</dbReference>
<reference evidence="3 4" key="1">
    <citation type="journal article" date="2017" name="Mycologia">
        <title>Bifiguratus adelaidae, gen. et sp. nov., a new member of Mucoromycotina in endophytic and soil-dwelling habitats.</title>
        <authorList>
            <person name="Torres-Cruz T.J."/>
            <person name="Billingsley Tobias T.L."/>
            <person name="Almatruk M."/>
            <person name="Hesse C."/>
            <person name="Kuske C.R."/>
            <person name="Desiro A."/>
            <person name="Benucci G.M."/>
            <person name="Bonito G."/>
            <person name="Stajich J.E."/>
            <person name="Dunlap C."/>
            <person name="Arnold A.E."/>
            <person name="Porras-Alfaro A."/>
        </authorList>
    </citation>
    <scope>NUCLEOTIDE SEQUENCE [LARGE SCALE GENOMIC DNA]</scope>
    <source>
        <strain evidence="3 4">AZ0501</strain>
    </source>
</reference>
<dbReference type="InterPro" id="IPR003961">
    <property type="entry name" value="FN3_dom"/>
</dbReference>
<accession>A0A261Y4H3</accession>
<evidence type="ECO:0000313" key="4">
    <source>
        <dbReference type="Proteomes" id="UP000242875"/>
    </source>
</evidence>
<dbReference type="OrthoDB" id="245697at2759"/>
<organism evidence="3 4">
    <name type="scientific">Bifiguratus adelaidae</name>
    <dbReference type="NCBI Taxonomy" id="1938954"/>
    <lineage>
        <taxon>Eukaryota</taxon>
        <taxon>Fungi</taxon>
        <taxon>Fungi incertae sedis</taxon>
        <taxon>Mucoromycota</taxon>
        <taxon>Mucoromycotina</taxon>
        <taxon>Endogonomycetes</taxon>
        <taxon>Endogonales</taxon>
        <taxon>Endogonales incertae sedis</taxon>
        <taxon>Bifiguratus</taxon>
    </lineage>
</organism>
<evidence type="ECO:0000313" key="3">
    <source>
        <dbReference type="EMBL" id="OZJ05505.1"/>
    </source>
</evidence>
<dbReference type="InterPro" id="IPR036420">
    <property type="entry name" value="BRCT_dom_sf"/>
</dbReference>
<dbReference type="CDD" id="cd00063">
    <property type="entry name" value="FN3"/>
    <property type="match status" value="1"/>
</dbReference>
<dbReference type="GO" id="GO:0046983">
    <property type="term" value="F:protein dimerization activity"/>
    <property type="evidence" value="ECO:0007669"/>
    <property type="project" value="InterPro"/>
</dbReference>
<dbReference type="GO" id="GO:0006893">
    <property type="term" value="P:Golgi to plasma membrane transport"/>
    <property type="evidence" value="ECO:0007669"/>
    <property type="project" value="TreeGrafter"/>
</dbReference>
<proteinExistence type="predicted"/>
<dbReference type="Pfam" id="PF16892">
    <property type="entry name" value="CHS5_N"/>
    <property type="match status" value="1"/>
</dbReference>
<sequence>MAVADTSVQFTVGKLDAGMAILLTEDHHLIEFPSLLLPSGVSSGSIVNISVHRNVDEEGRQLQEFWDLQELIINQYGKTAPQPPVLRTKSVTQTSIVLEWDPLELDTAQLRALEIYKNKTKLAQHHVDPSANQIKLSGLDVDHEYEFYLVLKTSAGAFTSNTVTTRTHKMENLTGINLAFGSFEEREPAISDLKALVEKVGAEWTEDVTSDTTHLVAQVPGGANYEKALGLSIPIVKPEWLIQCEKQGKMQAALPYYLVNSGQ</sequence>
<dbReference type="Gene3D" id="3.40.50.10190">
    <property type="entry name" value="BRCT domain"/>
    <property type="match status" value="1"/>
</dbReference>
<dbReference type="AlphaFoldDB" id="A0A261Y4H3"/>
<dbReference type="InterPro" id="IPR001357">
    <property type="entry name" value="BRCT_dom"/>
</dbReference>
<dbReference type="PROSITE" id="PS50853">
    <property type="entry name" value="FN3"/>
    <property type="match status" value="1"/>
</dbReference>
<dbReference type="EMBL" id="MVBO01000014">
    <property type="protein sequence ID" value="OZJ05505.1"/>
    <property type="molecule type" value="Genomic_DNA"/>
</dbReference>
<dbReference type="GO" id="GO:0005802">
    <property type="term" value="C:trans-Golgi network"/>
    <property type="evidence" value="ECO:0007669"/>
    <property type="project" value="TreeGrafter"/>
</dbReference>
<dbReference type="InterPro" id="IPR031673">
    <property type="entry name" value="Chs5_N"/>
</dbReference>
<feature type="domain" description="BRCT" evidence="1">
    <location>
        <begin position="168"/>
        <end position="258"/>
    </location>
</feature>
<feature type="domain" description="Fibronectin type-III" evidence="2">
    <location>
        <begin position="80"/>
        <end position="173"/>
    </location>
</feature>
<dbReference type="Gene3D" id="6.20.120.50">
    <property type="match status" value="1"/>
</dbReference>
<dbReference type="CDD" id="cd13945">
    <property type="entry name" value="Chs5_N"/>
    <property type="match status" value="1"/>
</dbReference>
<protein>
    <recommendedName>
        <fullName evidence="5">BRCT domain-containing protein</fullName>
    </recommendedName>
</protein>
<dbReference type="InterPro" id="IPR052827">
    <property type="entry name" value="CHS_Export/Cell_Fusion_Reg"/>
</dbReference>
<evidence type="ECO:0000259" key="1">
    <source>
        <dbReference type="PROSITE" id="PS50172"/>
    </source>
</evidence>
<dbReference type="Gene3D" id="2.60.40.10">
    <property type="entry name" value="Immunoglobulins"/>
    <property type="match status" value="1"/>
</dbReference>
<evidence type="ECO:0008006" key="5">
    <source>
        <dbReference type="Google" id="ProtNLM"/>
    </source>
</evidence>
<dbReference type="CDD" id="cd17742">
    <property type="entry name" value="BRCT_CHS5_like"/>
    <property type="match status" value="1"/>
</dbReference>
<dbReference type="SMART" id="SM00292">
    <property type="entry name" value="BRCT"/>
    <property type="match status" value="1"/>
</dbReference>
<dbReference type="SUPFAM" id="SSF49265">
    <property type="entry name" value="Fibronectin type III"/>
    <property type="match status" value="1"/>
</dbReference>
<dbReference type="PANTHER" id="PTHR47351">
    <property type="entry name" value="CHITIN BIOSYNTHESIS PROTEIN CHS5"/>
    <property type="match status" value="1"/>
</dbReference>
<dbReference type="InterPro" id="IPR013783">
    <property type="entry name" value="Ig-like_fold"/>
</dbReference>
<comment type="caution">
    <text evidence="3">The sequence shown here is derived from an EMBL/GenBank/DDBJ whole genome shotgun (WGS) entry which is preliminary data.</text>
</comment>
<name>A0A261Y4H3_9FUNG</name>
<dbReference type="SUPFAM" id="SSF52113">
    <property type="entry name" value="BRCT domain"/>
    <property type="match status" value="1"/>
</dbReference>
<keyword evidence="4" id="KW-1185">Reference proteome</keyword>
<gene>
    <name evidence="3" type="ORF">BZG36_01912</name>
</gene>
<dbReference type="GO" id="GO:0034044">
    <property type="term" value="C:exomer complex"/>
    <property type="evidence" value="ECO:0007669"/>
    <property type="project" value="TreeGrafter"/>
</dbReference>
<dbReference type="Proteomes" id="UP000242875">
    <property type="component" value="Unassembled WGS sequence"/>
</dbReference>
<dbReference type="InterPro" id="IPR036116">
    <property type="entry name" value="FN3_sf"/>
</dbReference>
<dbReference type="Pfam" id="PF16893">
    <property type="entry name" value="fn3_2"/>
    <property type="match status" value="1"/>
</dbReference>
<dbReference type="InterPro" id="IPR031669">
    <property type="entry name" value="Fn3_2"/>
</dbReference>